<evidence type="ECO:0000256" key="2">
    <source>
        <dbReference type="ARBA" id="ARBA00022630"/>
    </source>
</evidence>
<dbReference type="RefSeq" id="WP_379839348.1">
    <property type="nucleotide sequence ID" value="NZ_JBHRYQ010000001.1"/>
</dbReference>
<dbReference type="InterPro" id="IPR006076">
    <property type="entry name" value="FAD-dep_OxRdtase"/>
</dbReference>
<dbReference type="Pfam" id="PF01266">
    <property type="entry name" value="DAO"/>
    <property type="match status" value="1"/>
</dbReference>
<accession>A0ABV7YYT6</accession>
<gene>
    <name evidence="7" type="primary">lhgO</name>
    <name evidence="7" type="ORF">ACFOOI_17550</name>
</gene>
<dbReference type="GO" id="GO:0016491">
    <property type="term" value="F:oxidoreductase activity"/>
    <property type="evidence" value="ECO:0007669"/>
    <property type="project" value="UniProtKB-KW"/>
</dbReference>
<dbReference type="Proteomes" id="UP001595616">
    <property type="component" value="Unassembled WGS sequence"/>
</dbReference>
<evidence type="ECO:0000313" key="8">
    <source>
        <dbReference type="Proteomes" id="UP001595616"/>
    </source>
</evidence>
<dbReference type="Gene3D" id="3.30.9.10">
    <property type="entry name" value="D-Amino Acid Oxidase, subunit A, domain 2"/>
    <property type="match status" value="1"/>
</dbReference>
<sequence>MKRFDVVVVGGGIVGLATALNLLKSKPTLRLLLLEKENAYAAHQTGHNSGVIHSGLYYKPGSLKATNCINGYHMLLDFCRENEVPFELCGKIVVATSKEQLPLLENLYNRGIENGLGGLEKLNVGQMKEIEPHVSGIAGIKVPQTGIIDYTTVSLKYAEKIQELGGELHLSEKVTSISELNCVSTVVTTKGSYDTTLVINCAGLYSDKVAELTENEKINVKIVPFRGEYFELKPEKRHLVKHLIYPVPDPNFPFLGVHFTRMIGGGVEAGPNAVLAFKREGYTKLAFNFSELSETLRWPGFQKVAAKYWKTGLGEYYRSFSKAAFTKALQELIPEIQKEDLIPGGAGVRAQACDREGGLLDDFSILENKQAINVCNAPSPAATSSLAIGKTVSEMALKRL</sequence>
<dbReference type="EMBL" id="JBHRYQ010000001">
    <property type="protein sequence ID" value="MFC3812469.1"/>
    <property type="molecule type" value="Genomic_DNA"/>
</dbReference>
<evidence type="ECO:0000256" key="1">
    <source>
        <dbReference type="ARBA" id="ARBA00001974"/>
    </source>
</evidence>
<keyword evidence="2" id="KW-0285">Flavoprotein</keyword>
<feature type="domain" description="FAD dependent oxidoreductase" evidence="6">
    <location>
        <begin position="5"/>
        <end position="395"/>
    </location>
</feature>
<evidence type="ECO:0000313" key="7">
    <source>
        <dbReference type="EMBL" id="MFC3812469.1"/>
    </source>
</evidence>
<keyword evidence="4 7" id="KW-0560">Oxidoreductase</keyword>
<keyword evidence="8" id="KW-1185">Reference proteome</keyword>
<dbReference type="InterPro" id="IPR036188">
    <property type="entry name" value="FAD/NAD-bd_sf"/>
</dbReference>
<dbReference type="Gene3D" id="3.50.50.60">
    <property type="entry name" value="FAD/NAD(P)-binding domain"/>
    <property type="match status" value="1"/>
</dbReference>
<dbReference type="EC" id="1.1.3.-" evidence="7"/>
<protein>
    <submittedName>
        <fullName evidence="7">L-2-hydroxyglutarate oxidase</fullName>
        <ecNumber evidence="7">1.1.3.-</ecNumber>
    </submittedName>
</protein>
<proteinExistence type="inferred from homology"/>
<evidence type="ECO:0000256" key="4">
    <source>
        <dbReference type="ARBA" id="ARBA00023002"/>
    </source>
</evidence>
<evidence type="ECO:0000259" key="6">
    <source>
        <dbReference type="Pfam" id="PF01266"/>
    </source>
</evidence>
<evidence type="ECO:0000256" key="3">
    <source>
        <dbReference type="ARBA" id="ARBA00022827"/>
    </source>
</evidence>
<comment type="caution">
    <text evidence="7">The sequence shown here is derived from an EMBL/GenBank/DDBJ whole genome shotgun (WGS) entry which is preliminary data.</text>
</comment>
<name>A0ABV7YYT6_9BACT</name>
<dbReference type="PANTHER" id="PTHR43104">
    <property type="entry name" value="L-2-HYDROXYGLUTARATE DEHYDROGENASE, MITOCHONDRIAL"/>
    <property type="match status" value="1"/>
</dbReference>
<comment type="cofactor">
    <cofactor evidence="1">
        <name>FAD</name>
        <dbReference type="ChEBI" id="CHEBI:57692"/>
    </cofactor>
</comment>
<dbReference type="NCBIfam" id="NF008726">
    <property type="entry name" value="PRK11728.1"/>
    <property type="match status" value="1"/>
</dbReference>
<comment type="similarity">
    <text evidence="5">Belongs to the L2HGDH family.</text>
</comment>
<dbReference type="SUPFAM" id="SSF51905">
    <property type="entry name" value="FAD/NAD(P)-binding domain"/>
    <property type="match status" value="1"/>
</dbReference>
<reference evidence="8" key="1">
    <citation type="journal article" date="2019" name="Int. J. Syst. Evol. Microbiol.">
        <title>The Global Catalogue of Microorganisms (GCM) 10K type strain sequencing project: providing services to taxonomists for standard genome sequencing and annotation.</title>
        <authorList>
            <consortium name="The Broad Institute Genomics Platform"/>
            <consortium name="The Broad Institute Genome Sequencing Center for Infectious Disease"/>
            <person name="Wu L."/>
            <person name="Ma J."/>
        </authorList>
    </citation>
    <scope>NUCLEOTIDE SEQUENCE [LARGE SCALE GENOMIC DNA]</scope>
    <source>
        <strain evidence="8">CECT 7956</strain>
    </source>
</reference>
<organism evidence="7 8">
    <name type="scientific">Lacihabitans lacunae</name>
    <dbReference type="NCBI Taxonomy" id="1028214"/>
    <lineage>
        <taxon>Bacteria</taxon>
        <taxon>Pseudomonadati</taxon>
        <taxon>Bacteroidota</taxon>
        <taxon>Cytophagia</taxon>
        <taxon>Cytophagales</taxon>
        <taxon>Leadbetterellaceae</taxon>
        <taxon>Lacihabitans</taxon>
    </lineage>
</organism>
<evidence type="ECO:0000256" key="5">
    <source>
        <dbReference type="ARBA" id="ARBA00037941"/>
    </source>
</evidence>
<keyword evidence="3" id="KW-0274">FAD</keyword>
<dbReference type="PANTHER" id="PTHR43104:SF2">
    <property type="entry name" value="L-2-HYDROXYGLUTARATE DEHYDROGENASE, MITOCHONDRIAL"/>
    <property type="match status" value="1"/>
</dbReference>